<feature type="transmembrane region" description="Helical" evidence="9">
    <location>
        <begin position="484"/>
        <end position="508"/>
    </location>
</feature>
<dbReference type="SUPFAM" id="SSF82693">
    <property type="entry name" value="Multidrug efflux transporter AcrB pore domain, PN1, PN2, PC1 and PC2 subdomains"/>
    <property type="match status" value="2"/>
</dbReference>
<dbReference type="GO" id="GO:0005886">
    <property type="term" value="C:plasma membrane"/>
    <property type="evidence" value="ECO:0007669"/>
    <property type="project" value="UniProtKB-SubCell"/>
</dbReference>
<sequence length="1140" mass="123407">MFERILKFSIHNRRLVLLATAAAAALGIYNVLRLPIDAVPDITNVQVQVNTAAPGYSPLEAEQRVTFPIEVVMAGLPGLEQTRSLSRYGLSQVTVIFKDGTDIYFARQLVSQRIQEAKSQLPPGLEPTMGPIATGLGEIFMWTVNAEPEARKADGEPYNETDLRILEDWIVRPQLRTVPGVTEVNTIGGYVKQYHVTPHPEKLIAYGLSFRDVLTALESNNDNIGAGYIEHHGEQYLIRVPGQVKTLDEIGRIIVGNYQGTPIFIRDVAEVLLGKELRAGAATENGREAVLGTVFMLIGENSRQVSQAAGEKLAEINRSLPVGVKAKPVYDRRILVDKTVATVRNNLLEGALLVVAILFLFLGNLRAALITTAVIPLVMLFTITGMVAQGVSANLMSLGALDFGIIVDGAVVIVENCVRRLALEHHRLQRPLSLKERLDAVFDASQEARRALLFGQAIIITVYLPIFTLSGVEGKMFHPMAFTVVAALVGAMLLSITFIPAALAVFIGDRMAEKENPAMRFAQQAYRPLLEGALTNTPVVLTGATVLVGLSLLLATRLGSEFIPTLDEGDIAMHALRIPGTSLSQAIDMQHTLEKKISAFLEVERVFAKIGTAEIATDPMPPSVADTFIMLKERSAWPDPGRSKADLLAALEQAAKEAPGNNYEFTQPIKMRFNELLSGVRADVAVKVFGDDLDTLLETAGQMSRVLEKVPGASDVKVEQMTGLPLLTVRMKRDMLARFGLNTRDVQQAVQAAMGGAKAGEIFEGDRRFDLLVRLPEALRSDPDAMRQIPIPLPARQAAERQTLILLGTVADFEVTQGPNQISRENGKRRVVLTANVRGRDLGSFVAEARQKIGTEIKLPAGCWVAWGGQFEQMIAAAERLQVVVPLALSIIFLLLYATFGNIRDGLLVFTGVPFALTGGIVALWLRGIPLSISAAVGFIALSGVAVLNGLVLITFINKLRQDGLALERAVREGALVRLRPVLMTALVASLGFIPMALATGTGAEVQRPLATVVIGGILSSTLLTLLVLPALYQLVKSRQPPSGPPQAGDGCCAERQGDRLSSEPATPSTTLRFKIQGMDCAEEIATLKREVGPLVNGEDRLSFNLLEGAMSVDREASHISGLVARSNRDFYLALRTNST</sequence>
<dbReference type="PANTHER" id="PTHR32063">
    <property type="match status" value="1"/>
</dbReference>
<feature type="transmembrane region" description="Helical" evidence="9">
    <location>
        <begin position="1010"/>
        <end position="1033"/>
    </location>
</feature>
<evidence type="ECO:0000256" key="5">
    <source>
        <dbReference type="ARBA" id="ARBA00022692"/>
    </source>
</evidence>
<dbReference type="PANTHER" id="PTHR32063:SF24">
    <property type="entry name" value="CATION EFFLUX SYSTEM (ACRB_ACRD_ACRF FAMILY)"/>
    <property type="match status" value="1"/>
</dbReference>
<evidence type="ECO:0000256" key="4">
    <source>
        <dbReference type="ARBA" id="ARBA00022475"/>
    </source>
</evidence>
<dbReference type="EMBL" id="CM001475">
    <property type="protein sequence ID" value="EIC31498.1"/>
    <property type="molecule type" value="Genomic_DNA"/>
</dbReference>
<dbReference type="Gene3D" id="3.30.2090.10">
    <property type="entry name" value="Multidrug efflux transporter AcrB TolC docking domain, DN and DC subdomains"/>
    <property type="match status" value="2"/>
</dbReference>
<keyword evidence="11" id="KW-1185">Reference proteome</keyword>
<keyword evidence="6 9" id="KW-1133">Transmembrane helix</keyword>
<evidence type="ECO:0000256" key="2">
    <source>
        <dbReference type="ARBA" id="ARBA00010942"/>
    </source>
</evidence>
<evidence type="ECO:0000256" key="1">
    <source>
        <dbReference type="ARBA" id="ARBA00004651"/>
    </source>
</evidence>
<dbReference type="NCBIfam" id="TIGR00914">
    <property type="entry name" value="2A0601"/>
    <property type="match status" value="1"/>
</dbReference>
<dbReference type="Gene3D" id="3.30.70.1430">
    <property type="entry name" value="Multidrug efflux transporter AcrB pore domain"/>
    <property type="match status" value="2"/>
</dbReference>
<dbReference type="eggNOG" id="COG3696">
    <property type="taxonomic scope" value="Bacteria"/>
</dbReference>
<feature type="transmembrane region" description="Helical" evidence="9">
    <location>
        <begin position="881"/>
        <end position="900"/>
    </location>
</feature>
<comment type="similarity">
    <text evidence="2">Belongs to the resistance-nodulation-cell division (RND) (TC 2.A.6) family.</text>
</comment>
<feature type="transmembrane region" description="Helical" evidence="9">
    <location>
        <begin position="395"/>
        <end position="418"/>
    </location>
</feature>
<accession>H8GIZ1</accession>
<evidence type="ECO:0000256" key="8">
    <source>
        <dbReference type="SAM" id="MobiDB-lite"/>
    </source>
</evidence>
<dbReference type="InterPro" id="IPR027463">
    <property type="entry name" value="AcrB_DN_DC_subdom"/>
</dbReference>
<dbReference type="Proteomes" id="UP000005090">
    <property type="component" value="Chromosome"/>
</dbReference>
<dbReference type="GO" id="GO:0042910">
    <property type="term" value="F:xenobiotic transmembrane transporter activity"/>
    <property type="evidence" value="ECO:0007669"/>
    <property type="project" value="TreeGrafter"/>
</dbReference>
<feature type="transmembrane region" description="Helical" evidence="9">
    <location>
        <begin position="932"/>
        <end position="958"/>
    </location>
</feature>
<feature type="transmembrane region" description="Helical" evidence="9">
    <location>
        <begin position="369"/>
        <end position="389"/>
    </location>
</feature>
<evidence type="ECO:0000256" key="7">
    <source>
        <dbReference type="ARBA" id="ARBA00023136"/>
    </source>
</evidence>
<feature type="transmembrane region" description="Helical" evidence="9">
    <location>
        <begin position="529"/>
        <end position="554"/>
    </location>
</feature>
<dbReference type="InterPro" id="IPR001036">
    <property type="entry name" value="Acrflvin-R"/>
</dbReference>
<dbReference type="AlphaFoldDB" id="H8GIZ1"/>
<dbReference type="InterPro" id="IPR004763">
    <property type="entry name" value="CusA-like"/>
</dbReference>
<dbReference type="PRINTS" id="PR00702">
    <property type="entry name" value="ACRIFLAVINRP"/>
</dbReference>
<keyword evidence="3" id="KW-0813">Transport</keyword>
<name>H8GIZ1_METAL</name>
<dbReference type="Pfam" id="PF00873">
    <property type="entry name" value="ACR_tran"/>
    <property type="match status" value="1"/>
</dbReference>
<protein>
    <submittedName>
        <fullName evidence="10">Heavy metal efflux pump, cobalt-zinc-cadmium</fullName>
    </submittedName>
</protein>
<dbReference type="RefSeq" id="WP_005374892.1">
    <property type="nucleotide sequence ID" value="NZ_CM001475.1"/>
</dbReference>
<evidence type="ECO:0000313" key="11">
    <source>
        <dbReference type="Proteomes" id="UP000005090"/>
    </source>
</evidence>
<evidence type="ECO:0000256" key="6">
    <source>
        <dbReference type="ARBA" id="ARBA00022989"/>
    </source>
</evidence>
<reference evidence="10 11" key="1">
    <citation type="journal article" date="2013" name="Genome Announc.">
        <title>Genome Sequence of the Obligate Gammaproteobacterial Methanotroph Methylomicrobium album Strain BG8.</title>
        <authorList>
            <person name="Kits K.D."/>
            <person name="Kalyuzhnaya M.G."/>
            <person name="Klotz M.G."/>
            <person name="Jetten M.S."/>
            <person name="Op den Camp H.J."/>
            <person name="Vuilleumier S."/>
            <person name="Bringel F."/>
            <person name="Dispirito A.A."/>
            <person name="Murrell J.C."/>
            <person name="Bruce D."/>
            <person name="Cheng J.F."/>
            <person name="Copeland A."/>
            <person name="Goodwin L."/>
            <person name="Hauser L."/>
            <person name="Lajus A."/>
            <person name="Land M.L."/>
            <person name="Lapidus A."/>
            <person name="Lucas S."/>
            <person name="Medigue C."/>
            <person name="Pitluck S."/>
            <person name="Woyke T."/>
            <person name="Zeytun A."/>
            <person name="Stein L.Y."/>
        </authorList>
    </citation>
    <scope>NUCLEOTIDE SEQUENCE [LARGE SCALE GENOMIC DNA]</scope>
    <source>
        <strain evidence="10 11">BG8</strain>
    </source>
</reference>
<dbReference type="Gene3D" id="3.30.70.1440">
    <property type="entry name" value="Multidrug efflux transporter AcrB pore domain"/>
    <property type="match status" value="1"/>
</dbReference>
<proteinExistence type="inferred from homology"/>
<evidence type="ECO:0000256" key="9">
    <source>
        <dbReference type="SAM" id="Phobius"/>
    </source>
</evidence>
<feature type="transmembrane region" description="Helical" evidence="9">
    <location>
        <begin position="343"/>
        <end position="362"/>
    </location>
</feature>
<evidence type="ECO:0000313" key="10">
    <source>
        <dbReference type="EMBL" id="EIC31498.1"/>
    </source>
</evidence>
<comment type="subcellular location">
    <subcellularLocation>
        <location evidence="1">Cell membrane</location>
        <topology evidence="1">Multi-pass membrane protein</topology>
    </subcellularLocation>
</comment>
<dbReference type="Gene3D" id="1.20.1640.10">
    <property type="entry name" value="Multidrug efflux transporter AcrB transmembrane domain"/>
    <property type="match status" value="2"/>
</dbReference>
<keyword evidence="4" id="KW-1003">Cell membrane</keyword>
<evidence type="ECO:0000256" key="3">
    <source>
        <dbReference type="ARBA" id="ARBA00022448"/>
    </source>
</evidence>
<dbReference type="GO" id="GO:0008324">
    <property type="term" value="F:monoatomic cation transmembrane transporter activity"/>
    <property type="evidence" value="ECO:0007669"/>
    <property type="project" value="InterPro"/>
</dbReference>
<dbReference type="SUPFAM" id="SSF82866">
    <property type="entry name" value="Multidrug efflux transporter AcrB transmembrane domain"/>
    <property type="match status" value="2"/>
</dbReference>
<feature type="transmembrane region" description="Helical" evidence="9">
    <location>
        <begin position="451"/>
        <end position="472"/>
    </location>
</feature>
<gene>
    <name evidence="10" type="ORF">Metal_3857</name>
</gene>
<keyword evidence="5 9" id="KW-0812">Transmembrane</keyword>
<keyword evidence="7 9" id="KW-0472">Membrane</keyword>
<feature type="region of interest" description="Disordered" evidence="8">
    <location>
        <begin position="1039"/>
        <end position="1068"/>
    </location>
</feature>
<dbReference type="Gene3D" id="3.30.70.1320">
    <property type="entry name" value="Multidrug efflux transporter AcrB pore domain like"/>
    <property type="match status" value="1"/>
</dbReference>
<feature type="transmembrane region" description="Helical" evidence="9">
    <location>
        <begin position="907"/>
        <end position="926"/>
    </location>
</feature>
<dbReference type="STRING" id="686340.Metal_3857"/>
<dbReference type="SUPFAM" id="SSF82714">
    <property type="entry name" value="Multidrug efflux transporter AcrB TolC docking domain, DN and DC subdomains"/>
    <property type="match status" value="2"/>
</dbReference>
<organism evidence="10 11">
    <name type="scientific">Methylomicrobium album BG8</name>
    <dbReference type="NCBI Taxonomy" id="686340"/>
    <lineage>
        <taxon>Bacteria</taxon>
        <taxon>Pseudomonadati</taxon>
        <taxon>Pseudomonadota</taxon>
        <taxon>Gammaproteobacteria</taxon>
        <taxon>Methylococcales</taxon>
        <taxon>Methylococcaceae</taxon>
        <taxon>Methylomicrobium</taxon>
    </lineage>
</organism>
<feature type="transmembrane region" description="Helical" evidence="9">
    <location>
        <begin position="979"/>
        <end position="998"/>
    </location>
</feature>
<dbReference type="HOGENOM" id="CLU_002755_1_2_6"/>